<dbReference type="SUPFAM" id="SSF48452">
    <property type="entry name" value="TPR-like"/>
    <property type="match status" value="1"/>
</dbReference>
<feature type="signal peptide" evidence="3">
    <location>
        <begin position="1"/>
        <end position="18"/>
    </location>
</feature>
<dbReference type="PROSITE" id="PS50005">
    <property type="entry name" value="TPR"/>
    <property type="match status" value="1"/>
</dbReference>
<dbReference type="InterPro" id="IPR019734">
    <property type="entry name" value="TPR_rpt"/>
</dbReference>
<feature type="transmembrane region" description="Helical" evidence="2">
    <location>
        <begin position="131"/>
        <end position="148"/>
    </location>
</feature>
<dbReference type="InterPro" id="IPR011990">
    <property type="entry name" value="TPR-like_helical_dom_sf"/>
</dbReference>
<dbReference type="Gene3D" id="1.25.40.10">
    <property type="entry name" value="Tetratricopeptide repeat domain"/>
    <property type="match status" value="1"/>
</dbReference>
<keyword evidence="2" id="KW-1133">Transmembrane helix</keyword>
<keyword evidence="2" id="KW-0472">Membrane</keyword>
<dbReference type="EMBL" id="WFKJ01000009">
    <property type="protein sequence ID" value="KAB7892024.1"/>
    <property type="molecule type" value="Genomic_DNA"/>
</dbReference>
<evidence type="ECO:0000256" key="3">
    <source>
        <dbReference type="SAM" id="SignalP"/>
    </source>
</evidence>
<accession>A0ABQ6VMZ6</accession>
<dbReference type="Proteomes" id="UP000461010">
    <property type="component" value="Unassembled WGS sequence"/>
</dbReference>
<evidence type="ECO:0000256" key="2">
    <source>
        <dbReference type="SAM" id="Phobius"/>
    </source>
</evidence>
<keyword evidence="2" id="KW-0812">Transmembrane</keyword>
<proteinExistence type="predicted"/>
<feature type="transmembrane region" description="Helical" evidence="2">
    <location>
        <begin position="229"/>
        <end position="246"/>
    </location>
</feature>
<keyword evidence="5" id="KW-1185">Reference proteome</keyword>
<evidence type="ECO:0008006" key="6">
    <source>
        <dbReference type="Google" id="ProtNLM"/>
    </source>
</evidence>
<dbReference type="SMART" id="SM00028">
    <property type="entry name" value="TPR"/>
    <property type="match status" value="1"/>
</dbReference>
<comment type="caution">
    <text evidence="4">The sequence shown here is derived from an EMBL/GenBank/DDBJ whole genome shotgun (WGS) entry which is preliminary data.</text>
</comment>
<evidence type="ECO:0000313" key="4">
    <source>
        <dbReference type="EMBL" id="KAB7892024.1"/>
    </source>
</evidence>
<dbReference type="RefSeq" id="WP_152188802.1">
    <property type="nucleotide sequence ID" value="NZ_WFKI01000060.1"/>
</dbReference>
<feature type="transmembrane region" description="Helical" evidence="2">
    <location>
        <begin position="190"/>
        <end position="217"/>
    </location>
</feature>
<evidence type="ECO:0000313" key="5">
    <source>
        <dbReference type="Proteomes" id="UP000461010"/>
    </source>
</evidence>
<name>A0ABQ6VMZ6_9BACT</name>
<gene>
    <name evidence="4" type="ORF">GBG18_04520</name>
</gene>
<organism evidence="4 5">
    <name type="scientific">Poseidonibacter ostreae</name>
    <dbReference type="NCBI Taxonomy" id="2654171"/>
    <lineage>
        <taxon>Bacteria</taxon>
        <taxon>Pseudomonadati</taxon>
        <taxon>Campylobacterota</taxon>
        <taxon>Epsilonproteobacteria</taxon>
        <taxon>Campylobacterales</taxon>
        <taxon>Arcobacteraceae</taxon>
        <taxon>Poseidonibacter</taxon>
    </lineage>
</organism>
<keyword evidence="3" id="KW-0732">Signal</keyword>
<reference evidence="4 5" key="1">
    <citation type="submission" date="2019-10" db="EMBL/GenBank/DDBJ databases">
        <title>Poseidonibacter ostreae sp. nov., isolated from the gut of the Ostrea denselamellosa.</title>
        <authorList>
            <person name="Choi A."/>
        </authorList>
    </citation>
    <scope>NUCLEOTIDE SEQUENCE [LARGE SCALE GENOMIC DNA]</scope>
    <source>
        <strain evidence="4 5">SJOD-M-5</strain>
    </source>
</reference>
<feature type="repeat" description="TPR" evidence="1">
    <location>
        <begin position="65"/>
        <end position="98"/>
    </location>
</feature>
<evidence type="ECO:0000256" key="1">
    <source>
        <dbReference type="PROSITE-ProRule" id="PRU00339"/>
    </source>
</evidence>
<keyword evidence="1" id="KW-0802">TPR repeat</keyword>
<protein>
    <recommendedName>
        <fullName evidence="6">Tetratricopeptide repeat-containing protein</fullName>
    </recommendedName>
</protein>
<sequence>MKKILITLFIFFISQAIANDEMDFKKHLQNEIYAIVKTKKLYDAGEYTKASILSSKGLIKYPNEISLLQLRAKSYYALNNLEKARIDFLKVLQLEPSNNEAQEGILKIEAQEKAKVNKNSESISDFIQNKGFSFLMIFLGFLGSQIIAKKYSFCNMHSEKNQINYFISEKNNFLITFKIFFKNIFSICNLLSLLIFITIIFTLTVVIISIILAALYFNDSLLLITSNEIGTYIKSSILLSIIIYLVSRYNSIRNIVITEMDVAILLQKQSLNDNFKDLKDSIEILEKHKVGTTLELLKYCTNDVAINIIRKTLLLIKK</sequence>
<feature type="chain" id="PRO_5046732709" description="Tetratricopeptide repeat-containing protein" evidence="3">
    <location>
        <begin position="19"/>
        <end position="318"/>
    </location>
</feature>